<dbReference type="PIRSF" id="PIRSF000447">
    <property type="entry name" value="KAS_II"/>
    <property type="match status" value="1"/>
</dbReference>
<keyword evidence="6 14" id="KW-0808">Transferase</keyword>
<comment type="similarity">
    <text evidence="2 14 16">Belongs to the thiolase-like superfamily. Beta-ketoacyl-ACP synthases family.</text>
</comment>
<organism evidence="18 19">
    <name type="scientific">Acetivibrio clariflavus (strain DSM 19732 / NBRC 101661 / EBR45)</name>
    <name type="common">Clostridium clariflavum</name>
    <dbReference type="NCBI Taxonomy" id="720554"/>
    <lineage>
        <taxon>Bacteria</taxon>
        <taxon>Bacillati</taxon>
        <taxon>Bacillota</taxon>
        <taxon>Clostridia</taxon>
        <taxon>Eubacteriales</taxon>
        <taxon>Oscillospiraceae</taxon>
        <taxon>Acetivibrio</taxon>
    </lineage>
</organism>
<dbReference type="PROSITE" id="PS52004">
    <property type="entry name" value="KS3_2"/>
    <property type="match status" value="1"/>
</dbReference>
<evidence type="ECO:0000256" key="10">
    <source>
        <dbReference type="ARBA" id="ARBA00023315"/>
    </source>
</evidence>
<comment type="function">
    <text evidence="11 14">Involved in the type II fatty acid elongation cycle. Catalyzes the elongation of a wide range of acyl-ACP by the addition of two carbons from malonyl-ACP to an acyl acceptor. Can efficiently catalyze the conversion of palmitoleoyl-ACP (cis-hexadec-9-enoyl-ACP) to cis-vaccenoyl-ACP (cis-octadec-11-enoyl-ACP), an essential step in the thermal regulation of fatty acid composition.</text>
</comment>
<evidence type="ECO:0000256" key="1">
    <source>
        <dbReference type="ARBA" id="ARBA00005194"/>
    </source>
</evidence>
<evidence type="ECO:0000256" key="4">
    <source>
        <dbReference type="ARBA" id="ARBA00014657"/>
    </source>
</evidence>
<reference evidence="19" key="1">
    <citation type="submission" date="2011-12" db="EMBL/GenBank/DDBJ databases">
        <title>Complete sequence of Clostridium clariflavum DSM 19732.</title>
        <authorList>
            <consortium name="US DOE Joint Genome Institute"/>
            <person name="Lucas S."/>
            <person name="Han J."/>
            <person name="Lapidus A."/>
            <person name="Cheng J.-F."/>
            <person name="Goodwin L."/>
            <person name="Pitluck S."/>
            <person name="Peters L."/>
            <person name="Teshima H."/>
            <person name="Detter J.C."/>
            <person name="Han C."/>
            <person name="Tapia R."/>
            <person name="Land M."/>
            <person name="Hauser L."/>
            <person name="Kyrpides N."/>
            <person name="Ivanova N."/>
            <person name="Pagani I."/>
            <person name="Kitzmiller T."/>
            <person name="Lynd L."/>
            <person name="Izquierdo J."/>
            <person name="Woyke T."/>
        </authorList>
    </citation>
    <scope>NUCLEOTIDE SEQUENCE [LARGE SCALE GENOMIC DNA]</scope>
    <source>
        <strain evidence="19">DSM 19732 / NBRC 101661 / EBR45</strain>
    </source>
</reference>
<dbReference type="SUPFAM" id="SSF53901">
    <property type="entry name" value="Thiolase-like"/>
    <property type="match status" value="2"/>
</dbReference>
<keyword evidence="5 14" id="KW-0444">Lipid biosynthesis</keyword>
<dbReference type="PROSITE" id="PS00606">
    <property type="entry name" value="KS3_1"/>
    <property type="match status" value="1"/>
</dbReference>
<dbReference type="RefSeq" id="WP_014255522.1">
    <property type="nucleotide sequence ID" value="NC_016627.1"/>
</dbReference>
<dbReference type="GO" id="GO:0005829">
    <property type="term" value="C:cytosol"/>
    <property type="evidence" value="ECO:0007669"/>
    <property type="project" value="TreeGrafter"/>
</dbReference>
<protein>
    <recommendedName>
        <fullName evidence="4 14">3-oxoacyl-[acyl-carrier-protein] synthase 2</fullName>
        <ecNumber evidence="3 14">2.3.1.179</ecNumber>
    </recommendedName>
</protein>
<evidence type="ECO:0000256" key="9">
    <source>
        <dbReference type="ARBA" id="ARBA00023160"/>
    </source>
</evidence>
<evidence type="ECO:0000256" key="5">
    <source>
        <dbReference type="ARBA" id="ARBA00022516"/>
    </source>
</evidence>
<dbReference type="UniPathway" id="UPA00094"/>
<keyword evidence="8" id="KW-0443">Lipid metabolism</keyword>
<dbReference type="NCBIfam" id="NF004970">
    <property type="entry name" value="PRK06333.1"/>
    <property type="match status" value="1"/>
</dbReference>
<dbReference type="STRING" id="720554.Clocl_2376"/>
<dbReference type="AlphaFoldDB" id="G8LZ09"/>
<evidence type="ECO:0000256" key="13">
    <source>
        <dbReference type="ARBA" id="ARBA00047659"/>
    </source>
</evidence>
<dbReference type="CDD" id="cd00834">
    <property type="entry name" value="KAS_I_II"/>
    <property type="match status" value="1"/>
</dbReference>
<feature type="active site" description="For beta-ketoacyl synthase activity" evidence="15">
    <location>
        <position position="163"/>
    </location>
</feature>
<reference evidence="18 19" key="2">
    <citation type="journal article" date="2012" name="Stand. Genomic Sci.">
        <title>Complete Genome Sequence of Clostridium clariflavum DSM 19732.</title>
        <authorList>
            <person name="Izquierdo J.A."/>
            <person name="Goodwin L."/>
            <person name="Davenport K.W."/>
            <person name="Teshima H."/>
            <person name="Bruce D."/>
            <person name="Detter C."/>
            <person name="Tapia R."/>
            <person name="Han S."/>
            <person name="Land M."/>
            <person name="Hauser L."/>
            <person name="Jeffries C.D."/>
            <person name="Han J."/>
            <person name="Pitluck S."/>
            <person name="Nolan M."/>
            <person name="Chen A."/>
            <person name="Huntemann M."/>
            <person name="Mavromatis K."/>
            <person name="Mikhailova N."/>
            <person name="Liolios K."/>
            <person name="Woyke T."/>
            <person name="Lynd L.R."/>
        </authorList>
    </citation>
    <scope>NUCLEOTIDE SEQUENCE [LARGE SCALE GENOMIC DNA]</scope>
    <source>
        <strain evidence="19">DSM 19732 / NBRC 101661 / EBR45</strain>
    </source>
</reference>
<comment type="catalytic activity">
    <reaction evidence="13 14">
        <text>a fatty acyl-[ACP] + malonyl-[ACP] + H(+) = a 3-oxoacyl-[ACP] + holo-[ACP] + CO2</text>
        <dbReference type="Rhea" id="RHEA:22836"/>
        <dbReference type="Rhea" id="RHEA-COMP:9623"/>
        <dbReference type="Rhea" id="RHEA-COMP:9685"/>
        <dbReference type="Rhea" id="RHEA-COMP:9916"/>
        <dbReference type="Rhea" id="RHEA-COMP:14125"/>
        <dbReference type="ChEBI" id="CHEBI:15378"/>
        <dbReference type="ChEBI" id="CHEBI:16526"/>
        <dbReference type="ChEBI" id="CHEBI:64479"/>
        <dbReference type="ChEBI" id="CHEBI:78449"/>
        <dbReference type="ChEBI" id="CHEBI:78776"/>
        <dbReference type="ChEBI" id="CHEBI:138651"/>
    </reaction>
</comment>
<sequence precursor="true">MKRRVVITGMGVVSSLGIGVDNFWNSIREGKNGISSVTKIDVSNMNCKVAAEIKEFDATQFIDKKEAKRMDKYSQYAISAAKMAVDASGLDLEKIDKYRFGVIVGSGIGGIETFEEQFRVFLEKGPGRVSPFFIPMMIANMASGLLAMQFGAKGFNECVVTACATSTNAIGDAFKVIQRGDADIMITGGAEASITPASFAGFCSMKAMSTNEDPSCACRPFDADRNGFVMGEGSGILVLEELEHAKARGANIIAEIVGYGCTNDAYHMTAPAPEGEGGARCMKMAINDAGIRPEDIQYINAHGTSTEYNDKFETAAIKTVFGEHAKKLAVSSTKSMTGHLLGAAGAVEAIITALSIKDGFLPPTINYKTPDPECDLDYVPNKGRNADINYALSNSFGFGGHNATIVLKKYQG</sequence>
<dbReference type="SMART" id="SM00825">
    <property type="entry name" value="PKS_KS"/>
    <property type="match status" value="1"/>
</dbReference>
<evidence type="ECO:0000256" key="8">
    <source>
        <dbReference type="ARBA" id="ARBA00023098"/>
    </source>
</evidence>
<keyword evidence="19" id="KW-1185">Reference proteome</keyword>
<comment type="catalytic activity">
    <reaction evidence="12 14">
        <text>(9Z)-hexadecenoyl-[ACP] + malonyl-[ACP] + H(+) = 3-oxo-(11Z)-octadecenoyl-[ACP] + holo-[ACP] + CO2</text>
        <dbReference type="Rhea" id="RHEA:55040"/>
        <dbReference type="Rhea" id="RHEA-COMP:9623"/>
        <dbReference type="Rhea" id="RHEA-COMP:9685"/>
        <dbReference type="Rhea" id="RHEA-COMP:10800"/>
        <dbReference type="Rhea" id="RHEA-COMP:14074"/>
        <dbReference type="ChEBI" id="CHEBI:15378"/>
        <dbReference type="ChEBI" id="CHEBI:16526"/>
        <dbReference type="ChEBI" id="CHEBI:64479"/>
        <dbReference type="ChEBI" id="CHEBI:78449"/>
        <dbReference type="ChEBI" id="CHEBI:83989"/>
        <dbReference type="ChEBI" id="CHEBI:138538"/>
        <dbReference type="EC" id="2.3.1.179"/>
    </reaction>
</comment>
<dbReference type="Gene3D" id="3.40.47.10">
    <property type="match status" value="1"/>
</dbReference>
<evidence type="ECO:0000313" key="18">
    <source>
        <dbReference type="EMBL" id="AEV68953.1"/>
    </source>
</evidence>
<evidence type="ECO:0000256" key="7">
    <source>
        <dbReference type="ARBA" id="ARBA00022832"/>
    </source>
</evidence>
<feature type="domain" description="Ketosynthase family 3 (KS3)" evidence="17">
    <location>
        <begin position="2"/>
        <end position="409"/>
    </location>
</feature>
<dbReference type="InterPro" id="IPR014030">
    <property type="entry name" value="Ketoacyl_synth_N"/>
</dbReference>
<dbReference type="EC" id="2.3.1.179" evidence="3 14"/>
<dbReference type="HOGENOM" id="CLU_000022_69_2_9"/>
<dbReference type="Proteomes" id="UP000005435">
    <property type="component" value="Chromosome"/>
</dbReference>
<evidence type="ECO:0000256" key="11">
    <source>
        <dbReference type="ARBA" id="ARBA00024006"/>
    </source>
</evidence>
<dbReference type="PANTHER" id="PTHR11712">
    <property type="entry name" value="POLYKETIDE SYNTHASE-RELATED"/>
    <property type="match status" value="1"/>
</dbReference>
<evidence type="ECO:0000256" key="14">
    <source>
        <dbReference type="PIRNR" id="PIRNR000447"/>
    </source>
</evidence>
<dbReference type="PANTHER" id="PTHR11712:SF336">
    <property type="entry name" value="3-OXOACYL-[ACYL-CARRIER-PROTEIN] SYNTHASE, MITOCHONDRIAL"/>
    <property type="match status" value="1"/>
</dbReference>
<proteinExistence type="inferred from homology"/>
<dbReference type="InterPro" id="IPR020841">
    <property type="entry name" value="PKS_Beta-ketoAc_synthase_dom"/>
</dbReference>
<evidence type="ECO:0000259" key="17">
    <source>
        <dbReference type="PROSITE" id="PS52004"/>
    </source>
</evidence>
<accession>G8LZ09</accession>
<evidence type="ECO:0000256" key="16">
    <source>
        <dbReference type="RuleBase" id="RU003694"/>
    </source>
</evidence>
<dbReference type="InterPro" id="IPR018201">
    <property type="entry name" value="Ketoacyl_synth_AS"/>
</dbReference>
<dbReference type="eggNOG" id="COG0304">
    <property type="taxonomic scope" value="Bacteria"/>
</dbReference>
<dbReference type="GO" id="GO:0004315">
    <property type="term" value="F:3-oxoacyl-[acyl-carrier-protein] synthase activity"/>
    <property type="evidence" value="ECO:0007669"/>
    <property type="project" value="UniProtKB-UniRule"/>
</dbReference>
<dbReference type="OrthoDB" id="9808669at2"/>
<dbReference type="InterPro" id="IPR016039">
    <property type="entry name" value="Thiolase-like"/>
</dbReference>
<evidence type="ECO:0000256" key="12">
    <source>
        <dbReference type="ARBA" id="ARBA00047318"/>
    </source>
</evidence>
<evidence type="ECO:0000256" key="6">
    <source>
        <dbReference type="ARBA" id="ARBA00022679"/>
    </source>
</evidence>
<dbReference type="Pfam" id="PF00109">
    <property type="entry name" value="ketoacyl-synt"/>
    <property type="match status" value="1"/>
</dbReference>
<dbReference type="NCBIfam" id="TIGR03150">
    <property type="entry name" value="fabF"/>
    <property type="match status" value="1"/>
</dbReference>
<gene>
    <name evidence="18" type="ordered locus">Clocl_2376</name>
</gene>
<dbReference type="Pfam" id="PF02801">
    <property type="entry name" value="Ketoacyl-synt_C"/>
    <property type="match status" value="1"/>
</dbReference>
<dbReference type="InterPro" id="IPR014031">
    <property type="entry name" value="Ketoacyl_synth_C"/>
</dbReference>
<comment type="pathway">
    <text evidence="1 14">Lipid metabolism; fatty acid biosynthesis.</text>
</comment>
<dbReference type="GO" id="GO:0006633">
    <property type="term" value="P:fatty acid biosynthetic process"/>
    <property type="evidence" value="ECO:0007669"/>
    <property type="project" value="UniProtKB-UniRule"/>
</dbReference>
<dbReference type="KEGG" id="ccl:Clocl_2376"/>
<evidence type="ECO:0000256" key="2">
    <source>
        <dbReference type="ARBA" id="ARBA00008467"/>
    </source>
</evidence>
<evidence type="ECO:0000256" key="3">
    <source>
        <dbReference type="ARBA" id="ARBA00012356"/>
    </source>
</evidence>
<name>G8LZ09_ACECE</name>
<evidence type="ECO:0000256" key="15">
    <source>
        <dbReference type="PIRSR" id="PIRSR000447-1"/>
    </source>
</evidence>
<keyword evidence="10 14" id="KW-0012">Acyltransferase</keyword>
<dbReference type="FunFam" id="3.40.47.10:FF:000009">
    <property type="entry name" value="3-oxoacyl-[acyl-carrier-protein] synthase 2"/>
    <property type="match status" value="1"/>
</dbReference>
<evidence type="ECO:0000313" key="19">
    <source>
        <dbReference type="Proteomes" id="UP000005435"/>
    </source>
</evidence>
<dbReference type="EMBL" id="CP003065">
    <property type="protein sequence ID" value="AEV68953.1"/>
    <property type="molecule type" value="Genomic_DNA"/>
</dbReference>
<dbReference type="NCBIfam" id="NF005589">
    <property type="entry name" value="PRK07314.1"/>
    <property type="match status" value="1"/>
</dbReference>
<dbReference type="InterPro" id="IPR000794">
    <property type="entry name" value="Beta-ketoacyl_synthase"/>
</dbReference>
<keyword evidence="9 14" id="KW-0275">Fatty acid biosynthesis</keyword>
<keyword evidence="7" id="KW-0276">Fatty acid metabolism</keyword>
<dbReference type="InterPro" id="IPR017568">
    <property type="entry name" value="3-oxoacyl-ACP_synth-2"/>
</dbReference>